<dbReference type="AlphaFoldDB" id="A0A6C0DY86"/>
<keyword evidence="1" id="KW-0472">Membrane</keyword>
<evidence type="ECO:0000313" key="2">
    <source>
        <dbReference type="EMBL" id="QHT21422.1"/>
    </source>
</evidence>
<protein>
    <recommendedName>
        <fullName evidence="3">Fatty acid hydroxylase domain-containing protein</fullName>
    </recommendedName>
</protein>
<keyword evidence="1" id="KW-0812">Transmembrane</keyword>
<name>A0A6C0DY86_9ZZZZ</name>
<sequence length="257" mass="30152">MCEPEYLFPVILLNLPVVYTLVTDEVDARMFAFSYVLCGIFQGYINSGLYYISDIVFTGKVIDDDEWKKNRFYDNVVHNTDSTYLYALGSMAYFSCVIVPDSIRWSFVYPGHTILLLQMLYLFLLHDFFFTTMHYTVHKIQHMRIVHMKMHHECPFRIAVGRCAIATEGVEGLFLDLYSATFSTYVIGCFLRPFYGYIWVPYYSGFSFWSMYTHSGKNKYHLIHHTTAPYSNYGLYYFTDYFMGTLDMRSQASSVTE</sequence>
<organism evidence="2">
    <name type="scientific">viral metagenome</name>
    <dbReference type="NCBI Taxonomy" id="1070528"/>
    <lineage>
        <taxon>unclassified sequences</taxon>
        <taxon>metagenomes</taxon>
        <taxon>organismal metagenomes</taxon>
    </lineage>
</organism>
<proteinExistence type="predicted"/>
<feature type="transmembrane region" description="Helical" evidence="1">
    <location>
        <begin position="115"/>
        <end position="137"/>
    </location>
</feature>
<reference evidence="2" key="1">
    <citation type="journal article" date="2020" name="Nature">
        <title>Giant virus diversity and host interactions through global metagenomics.</title>
        <authorList>
            <person name="Schulz F."/>
            <person name="Roux S."/>
            <person name="Paez-Espino D."/>
            <person name="Jungbluth S."/>
            <person name="Walsh D.A."/>
            <person name="Denef V.J."/>
            <person name="McMahon K.D."/>
            <person name="Konstantinidis K.T."/>
            <person name="Eloe-Fadrosh E.A."/>
            <person name="Kyrpides N.C."/>
            <person name="Woyke T."/>
        </authorList>
    </citation>
    <scope>NUCLEOTIDE SEQUENCE</scope>
    <source>
        <strain evidence="2">GVMAG-M-3300023174-92</strain>
    </source>
</reference>
<keyword evidence="1" id="KW-1133">Transmembrane helix</keyword>
<feature type="transmembrane region" description="Helical" evidence="1">
    <location>
        <begin position="84"/>
        <end position="103"/>
    </location>
</feature>
<evidence type="ECO:0008006" key="3">
    <source>
        <dbReference type="Google" id="ProtNLM"/>
    </source>
</evidence>
<accession>A0A6C0DY86</accession>
<feature type="transmembrane region" description="Helical" evidence="1">
    <location>
        <begin position="30"/>
        <end position="52"/>
    </location>
</feature>
<dbReference type="EMBL" id="MN739691">
    <property type="protein sequence ID" value="QHT21422.1"/>
    <property type="molecule type" value="Genomic_DNA"/>
</dbReference>
<evidence type="ECO:0000256" key="1">
    <source>
        <dbReference type="SAM" id="Phobius"/>
    </source>
</evidence>